<name>A0A843XA84_COLES</name>
<evidence type="ECO:0000256" key="1">
    <source>
        <dbReference type="SAM" id="MobiDB-lite"/>
    </source>
</evidence>
<accession>A0A843XA84</accession>
<protein>
    <submittedName>
        <fullName evidence="2">Uncharacterized protein</fullName>
    </submittedName>
</protein>
<evidence type="ECO:0000313" key="3">
    <source>
        <dbReference type="Proteomes" id="UP000652761"/>
    </source>
</evidence>
<organism evidence="2 3">
    <name type="scientific">Colocasia esculenta</name>
    <name type="common">Wild taro</name>
    <name type="synonym">Arum esculentum</name>
    <dbReference type="NCBI Taxonomy" id="4460"/>
    <lineage>
        <taxon>Eukaryota</taxon>
        <taxon>Viridiplantae</taxon>
        <taxon>Streptophyta</taxon>
        <taxon>Embryophyta</taxon>
        <taxon>Tracheophyta</taxon>
        <taxon>Spermatophyta</taxon>
        <taxon>Magnoliopsida</taxon>
        <taxon>Liliopsida</taxon>
        <taxon>Araceae</taxon>
        <taxon>Aroideae</taxon>
        <taxon>Colocasieae</taxon>
        <taxon>Colocasia</taxon>
    </lineage>
</organism>
<dbReference type="Proteomes" id="UP000652761">
    <property type="component" value="Unassembled WGS sequence"/>
</dbReference>
<dbReference type="OrthoDB" id="910577at2759"/>
<sequence>MPLRMSFMTPEDLNMCLDVCCFMTPEDLDMCLYVCRFMTLEDLDMCLYEGSTTKRKHQRVSKTLPDTCGLWSTMPRKGRDKCGKGGKSGQSSRAPRRMEDDVERTDDLMPCFTLSPVRVEDLDRLESSVGPCVRGPLEEPSPVEGTVDVSRIDDSGLIYRYRRGAGYPKHFPLDEHLFPFIQNFAPDNWEGPADLLVIERMQLERAILAGRDSMMGTCSSHHPSFPLDHEAQAHFPDTALLGLFAPEPAHRVTELRLSHGLWEVQGLPKTGVTFTGHTLPPSGRDFVTDGYDRSCFIDRILGGGAASWYDRWSVVSSRRFRFGATKWLMGILYHYHLMLERAGILQAVVAALHSYPCNPGLLQALAERFNRRFNTFGVAEGETNLDLWALHRISGLPIFG</sequence>
<dbReference type="EMBL" id="NMUH01006930">
    <property type="protein sequence ID" value="MQM16269.1"/>
    <property type="molecule type" value="Genomic_DNA"/>
</dbReference>
<dbReference type="AlphaFoldDB" id="A0A843XA84"/>
<reference evidence="2" key="1">
    <citation type="submission" date="2017-07" db="EMBL/GenBank/DDBJ databases">
        <title>Taro Niue Genome Assembly and Annotation.</title>
        <authorList>
            <person name="Atibalentja N."/>
            <person name="Keating K."/>
            <person name="Fields C.J."/>
        </authorList>
    </citation>
    <scope>NUCLEOTIDE SEQUENCE</scope>
    <source>
        <strain evidence="2">Niue_2</strain>
        <tissue evidence="2">Leaf</tissue>
    </source>
</reference>
<keyword evidence="3" id="KW-1185">Reference proteome</keyword>
<feature type="region of interest" description="Disordered" evidence="1">
    <location>
        <begin position="75"/>
        <end position="101"/>
    </location>
</feature>
<evidence type="ECO:0000313" key="2">
    <source>
        <dbReference type="EMBL" id="MQM16269.1"/>
    </source>
</evidence>
<comment type="caution">
    <text evidence="2">The sequence shown here is derived from an EMBL/GenBank/DDBJ whole genome shotgun (WGS) entry which is preliminary data.</text>
</comment>
<proteinExistence type="predicted"/>
<gene>
    <name evidence="2" type="ORF">Taro_049225</name>
</gene>